<evidence type="ECO:0000313" key="2">
    <source>
        <dbReference type="EMBL" id="RBQ20246.1"/>
    </source>
</evidence>
<feature type="compositionally biased region" description="Basic and acidic residues" evidence="1">
    <location>
        <begin position="178"/>
        <end position="196"/>
    </location>
</feature>
<organism evidence="2 3">
    <name type="scientific">Spongiactinospora rosea</name>
    <dbReference type="NCBI Taxonomy" id="2248750"/>
    <lineage>
        <taxon>Bacteria</taxon>
        <taxon>Bacillati</taxon>
        <taxon>Actinomycetota</taxon>
        <taxon>Actinomycetes</taxon>
        <taxon>Streptosporangiales</taxon>
        <taxon>Streptosporangiaceae</taxon>
        <taxon>Spongiactinospora</taxon>
    </lineage>
</organism>
<evidence type="ECO:0000256" key="1">
    <source>
        <dbReference type="SAM" id="MobiDB-lite"/>
    </source>
</evidence>
<evidence type="ECO:0000313" key="3">
    <source>
        <dbReference type="Proteomes" id="UP000253303"/>
    </source>
</evidence>
<feature type="region of interest" description="Disordered" evidence="1">
    <location>
        <begin position="168"/>
        <end position="196"/>
    </location>
</feature>
<feature type="region of interest" description="Disordered" evidence="1">
    <location>
        <begin position="1"/>
        <end position="31"/>
    </location>
</feature>
<dbReference type="Proteomes" id="UP000253303">
    <property type="component" value="Unassembled WGS sequence"/>
</dbReference>
<proteinExistence type="predicted"/>
<gene>
    <name evidence="2" type="ORF">DP939_10580</name>
</gene>
<accession>A0A366M241</accession>
<feature type="compositionally biased region" description="Basic and acidic residues" evidence="1">
    <location>
        <begin position="15"/>
        <end position="31"/>
    </location>
</feature>
<dbReference type="AlphaFoldDB" id="A0A366M241"/>
<protein>
    <submittedName>
        <fullName evidence="2">Uncharacterized protein</fullName>
    </submittedName>
</protein>
<dbReference type="EMBL" id="QMEY01000003">
    <property type="protein sequence ID" value="RBQ20246.1"/>
    <property type="molecule type" value="Genomic_DNA"/>
</dbReference>
<keyword evidence="3" id="KW-1185">Reference proteome</keyword>
<comment type="caution">
    <text evidence="2">The sequence shown here is derived from an EMBL/GenBank/DDBJ whole genome shotgun (WGS) entry which is preliminary data.</text>
</comment>
<sequence length="196" mass="21133">MDQVGDTADTPAGPREPRDTGGAEWDERAEAARRAAWEREVERARAEGRDPLTVVAGEARRLLDSLQDRAAREIGRGLLWGTRKGIGRGIGQVFGGGRGGRRDERDVWQEAISEHEDGYICRSCPVCRVIAARREAGQSTSAGVGTDIADHLVAAGGELVTALREAVDALARPAPPRRPRDDRDAPGDRGEHNDLG</sequence>
<reference evidence="2 3" key="1">
    <citation type="submission" date="2018-06" db="EMBL/GenBank/DDBJ databases">
        <title>Sphaerisporangium craniellae sp. nov., isolated from a marine sponge in the South China Sea.</title>
        <authorList>
            <person name="Li L."/>
        </authorList>
    </citation>
    <scope>NUCLEOTIDE SEQUENCE [LARGE SCALE GENOMIC DNA]</scope>
    <source>
        <strain evidence="2 3">LHW63015</strain>
    </source>
</reference>
<name>A0A366M241_9ACTN</name>